<dbReference type="Proteomes" id="UP000036168">
    <property type="component" value="Unassembled WGS sequence"/>
</dbReference>
<feature type="transmembrane region" description="Helical" evidence="1">
    <location>
        <begin position="39"/>
        <end position="64"/>
    </location>
</feature>
<reference evidence="2 3" key="1">
    <citation type="journal article" date="2015" name="Int. J. Syst. Evol. Microbiol.">
        <title>Bacillus glycinifermentans sp. nov., isolated from fermented soybean paste.</title>
        <authorList>
            <person name="Kim S.J."/>
            <person name="Dunlap C.A."/>
            <person name="Kwon S.W."/>
            <person name="Rooney A.P."/>
        </authorList>
    </citation>
    <scope>NUCLEOTIDE SEQUENCE [LARGE SCALE GENOMIC DNA]</scope>
    <source>
        <strain evidence="2 3">GO-13</strain>
    </source>
</reference>
<accession>A0A0T6BKA6</accession>
<keyword evidence="1" id="KW-0472">Membrane</keyword>
<proteinExistence type="predicted"/>
<sequence>MDIFKKIIAGFLICHLTFLSLIYLNLYRVGVFENWRDSFNYAFILFSYIPILALIEYFLFHFIFNKLFKLQSTTRIVLVTILTVSANSFIIYLQLKDFTFAGMTAISTLLMSLVLPFIKTKRTDS</sequence>
<organism evidence="2 3">
    <name type="scientific">Bacillus glycinifermentans</name>
    <dbReference type="NCBI Taxonomy" id="1664069"/>
    <lineage>
        <taxon>Bacteria</taxon>
        <taxon>Bacillati</taxon>
        <taxon>Bacillota</taxon>
        <taxon>Bacilli</taxon>
        <taxon>Bacillales</taxon>
        <taxon>Bacillaceae</taxon>
        <taxon>Bacillus</taxon>
    </lineage>
</organism>
<name>A0A0T6BKA6_9BACI</name>
<evidence type="ECO:0000256" key="1">
    <source>
        <dbReference type="SAM" id="Phobius"/>
    </source>
</evidence>
<evidence type="ECO:0000313" key="2">
    <source>
        <dbReference type="EMBL" id="KRT89275.1"/>
    </source>
</evidence>
<gene>
    <name evidence="2" type="ORF">AB447_224385</name>
</gene>
<dbReference type="AlphaFoldDB" id="A0A0T6BKA6"/>
<protein>
    <submittedName>
        <fullName evidence="2">Uncharacterized protein</fullName>
    </submittedName>
</protein>
<feature type="transmembrane region" description="Helical" evidence="1">
    <location>
        <begin position="76"/>
        <end position="94"/>
    </location>
</feature>
<keyword evidence="1" id="KW-1133">Transmembrane helix</keyword>
<comment type="caution">
    <text evidence="2">The sequence shown here is derived from an EMBL/GenBank/DDBJ whole genome shotgun (WGS) entry which is preliminary data.</text>
</comment>
<keyword evidence="1" id="KW-0812">Transmembrane</keyword>
<evidence type="ECO:0000313" key="3">
    <source>
        <dbReference type="Proteomes" id="UP000036168"/>
    </source>
</evidence>
<feature type="transmembrane region" description="Helical" evidence="1">
    <location>
        <begin position="100"/>
        <end position="118"/>
    </location>
</feature>
<feature type="transmembrane region" description="Helical" evidence="1">
    <location>
        <begin position="7"/>
        <end position="27"/>
    </location>
</feature>
<dbReference type="EMBL" id="LECW02000051">
    <property type="protein sequence ID" value="KRT89275.1"/>
    <property type="molecule type" value="Genomic_DNA"/>
</dbReference>